<reference evidence="1" key="1">
    <citation type="submission" date="2014-09" db="EMBL/GenBank/DDBJ databases">
        <authorList>
            <person name="Magalhaes I.L.F."/>
            <person name="Oliveira U."/>
            <person name="Santos F.R."/>
            <person name="Vidigal T.H.D.A."/>
            <person name="Brescovit A.D."/>
            <person name="Santos A.J."/>
        </authorList>
    </citation>
    <scope>NUCLEOTIDE SEQUENCE</scope>
    <source>
        <tissue evidence="1">Shoot tissue taken approximately 20 cm above the soil surface</tissue>
    </source>
</reference>
<dbReference type="EMBL" id="GBRH01214928">
    <property type="protein sequence ID" value="JAD82967.1"/>
    <property type="molecule type" value="Transcribed_RNA"/>
</dbReference>
<sequence>MPNRTIYRHILLPRIRIEPRQAILYKNRGKKTRRSNSRNNSLMYKVNQCGNRVYNSMLQVQQCSLNSTNEQ</sequence>
<evidence type="ECO:0000313" key="1">
    <source>
        <dbReference type="EMBL" id="JAD82967.1"/>
    </source>
</evidence>
<reference evidence="1" key="2">
    <citation type="journal article" date="2015" name="Data Brief">
        <title>Shoot transcriptome of the giant reed, Arundo donax.</title>
        <authorList>
            <person name="Barrero R.A."/>
            <person name="Guerrero F.D."/>
            <person name="Moolhuijzen P."/>
            <person name="Goolsby J.A."/>
            <person name="Tidwell J."/>
            <person name="Bellgard S.E."/>
            <person name="Bellgard M.I."/>
        </authorList>
    </citation>
    <scope>NUCLEOTIDE SEQUENCE</scope>
    <source>
        <tissue evidence="1">Shoot tissue taken approximately 20 cm above the soil surface</tissue>
    </source>
</reference>
<name>A0A0A9DGS5_ARUDO</name>
<proteinExistence type="predicted"/>
<accession>A0A0A9DGS5</accession>
<protein>
    <submittedName>
        <fullName evidence="1">Uncharacterized protein</fullName>
    </submittedName>
</protein>
<organism evidence="1">
    <name type="scientific">Arundo donax</name>
    <name type="common">Giant reed</name>
    <name type="synonym">Donax arundinaceus</name>
    <dbReference type="NCBI Taxonomy" id="35708"/>
    <lineage>
        <taxon>Eukaryota</taxon>
        <taxon>Viridiplantae</taxon>
        <taxon>Streptophyta</taxon>
        <taxon>Embryophyta</taxon>
        <taxon>Tracheophyta</taxon>
        <taxon>Spermatophyta</taxon>
        <taxon>Magnoliopsida</taxon>
        <taxon>Liliopsida</taxon>
        <taxon>Poales</taxon>
        <taxon>Poaceae</taxon>
        <taxon>PACMAD clade</taxon>
        <taxon>Arundinoideae</taxon>
        <taxon>Arundineae</taxon>
        <taxon>Arundo</taxon>
    </lineage>
</organism>
<dbReference type="AlphaFoldDB" id="A0A0A9DGS5"/>